<sequence length="73" mass="8371">MTETDTVLDVRDRDDPPFPVISDALDDLDPGESLLLVNSFEPEPLYDVLTDRGFDHEAARVDDDEWHVTIERE</sequence>
<dbReference type="AlphaFoldDB" id="A0A081ESX1"/>
<comment type="caution">
    <text evidence="2">The sequence shown here is derived from an EMBL/GenBank/DDBJ whole genome shotgun (WGS) entry which is preliminary data.</text>
</comment>
<evidence type="ECO:0000313" key="3">
    <source>
        <dbReference type="Proteomes" id="UP000053331"/>
    </source>
</evidence>
<reference evidence="2 3" key="1">
    <citation type="journal article" date="2015" name="Genome Announc.">
        <title>Draft genome sequence of a Halorubrum H3 strain isolated from the burlinskoye salt lake (Altai Krai, Russia).</title>
        <authorList>
            <person name="Rozanov A.S."/>
            <person name="Bryanskaya A.V."/>
            <person name="Malup T.K."/>
            <person name="Kotenko A.V."/>
            <person name="Peltek S.E."/>
        </authorList>
    </citation>
    <scope>NUCLEOTIDE SEQUENCE [LARGE SCALE GENOMIC DNA]</scope>
    <source>
        <strain evidence="2 3">H3</strain>
    </source>
</reference>
<gene>
    <name evidence="2" type="ORF">FK85_13425</name>
</gene>
<keyword evidence="3" id="KW-1185">Reference proteome</keyword>
<evidence type="ECO:0000259" key="1">
    <source>
        <dbReference type="Pfam" id="PF10006"/>
    </source>
</evidence>
<name>A0A081ESX1_9EURY</name>
<dbReference type="SUPFAM" id="SSF64307">
    <property type="entry name" value="SirA-like"/>
    <property type="match status" value="1"/>
</dbReference>
<proteinExistence type="predicted"/>
<dbReference type="InterPro" id="IPR036868">
    <property type="entry name" value="TusA-like_sf"/>
</dbReference>
<dbReference type="RefSeq" id="WP_050027072.1">
    <property type="nucleotide sequence ID" value="NZ_JNFH02000134.1"/>
</dbReference>
<protein>
    <recommendedName>
        <fullName evidence="1">DUF2249 domain-containing protein</fullName>
    </recommendedName>
</protein>
<dbReference type="InterPro" id="IPR018720">
    <property type="entry name" value="DUF2249"/>
</dbReference>
<dbReference type="EMBL" id="JNFH02000134">
    <property type="protein sequence ID" value="KDS90509.1"/>
    <property type="molecule type" value="Genomic_DNA"/>
</dbReference>
<feature type="domain" description="DUF2249" evidence="1">
    <location>
        <begin position="7"/>
        <end position="72"/>
    </location>
</feature>
<dbReference type="OrthoDB" id="281801at2157"/>
<accession>A0A081ESX1</accession>
<organism evidence="2 3">
    <name type="scientific">Halorubrum saccharovorum</name>
    <dbReference type="NCBI Taxonomy" id="2248"/>
    <lineage>
        <taxon>Archaea</taxon>
        <taxon>Methanobacteriati</taxon>
        <taxon>Methanobacteriota</taxon>
        <taxon>Stenosarchaea group</taxon>
        <taxon>Halobacteria</taxon>
        <taxon>Halobacteriales</taxon>
        <taxon>Haloferacaceae</taxon>
        <taxon>Halorubrum</taxon>
    </lineage>
</organism>
<evidence type="ECO:0000313" key="2">
    <source>
        <dbReference type="EMBL" id="KDS90509.1"/>
    </source>
</evidence>
<dbReference type="Proteomes" id="UP000053331">
    <property type="component" value="Unassembled WGS sequence"/>
</dbReference>
<dbReference type="Pfam" id="PF10006">
    <property type="entry name" value="DUF2249"/>
    <property type="match status" value="1"/>
</dbReference>